<dbReference type="EMBL" id="MT142378">
    <property type="protein sequence ID" value="QJA79375.1"/>
    <property type="molecule type" value="Genomic_DNA"/>
</dbReference>
<gene>
    <name evidence="2" type="ORF">MM415A00911_0017</name>
    <name evidence="1" type="ORF">MM415B01504_0017</name>
</gene>
<evidence type="ECO:0000313" key="1">
    <source>
        <dbReference type="EMBL" id="QJA58085.1"/>
    </source>
</evidence>
<dbReference type="EMBL" id="MT141307">
    <property type="protein sequence ID" value="QJA58085.1"/>
    <property type="molecule type" value="Genomic_DNA"/>
</dbReference>
<dbReference type="AlphaFoldDB" id="A0A6M3IL82"/>
<reference evidence="1" key="1">
    <citation type="submission" date="2020-03" db="EMBL/GenBank/DDBJ databases">
        <title>The deep terrestrial virosphere.</title>
        <authorList>
            <person name="Holmfeldt K."/>
            <person name="Nilsson E."/>
            <person name="Simone D."/>
            <person name="Lopez-Fernandez M."/>
            <person name="Wu X."/>
            <person name="de Brujin I."/>
            <person name="Lundin D."/>
            <person name="Andersson A."/>
            <person name="Bertilsson S."/>
            <person name="Dopson M."/>
        </authorList>
    </citation>
    <scope>NUCLEOTIDE SEQUENCE</scope>
    <source>
        <strain evidence="2">MM415A00911</strain>
        <strain evidence="1">MM415B01504</strain>
    </source>
</reference>
<protein>
    <submittedName>
        <fullName evidence="1">Uncharacterized protein</fullName>
    </submittedName>
</protein>
<name>A0A6M3IL82_9ZZZZ</name>
<proteinExistence type="predicted"/>
<evidence type="ECO:0000313" key="2">
    <source>
        <dbReference type="EMBL" id="QJA79375.1"/>
    </source>
</evidence>
<sequence length="71" mass="8206">MPTLDLTTLTTKLNAIRTAFMAAKGDLDLLFALWPYADRNQRERLLAKLPRLLDLRTLRDYLNENMPGDND</sequence>
<accession>A0A6M3IL82</accession>
<organism evidence="1">
    <name type="scientific">viral metagenome</name>
    <dbReference type="NCBI Taxonomy" id="1070528"/>
    <lineage>
        <taxon>unclassified sequences</taxon>
        <taxon>metagenomes</taxon>
        <taxon>organismal metagenomes</taxon>
    </lineage>
</organism>